<dbReference type="Ensembl" id="ENSEBUT00000022907.1">
    <property type="protein sequence ID" value="ENSEBUP00000022331.1"/>
    <property type="gene ID" value="ENSEBUG00000013751.1"/>
</dbReference>
<comment type="similarity">
    <text evidence="2">Belongs to the ZIP transporter (TC 2.A.5) family.</text>
</comment>
<keyword evidence="3 7" id="KW-0812">Transmembrane</keyword>
<keyword evidence="5 7" id="KW-0472">Membrane</keyword>
<dbReference type="PANTHER" id="PTHR12191:SF30">
    <property type="entry name" value="ZINC TRANSPORTER ZIP4 N-TERMINAL DOMAIN-CONTAINING PROTEIN"/>
    <property type="match status" value="1"/>
</dbReference>
<dbReference type="GO" id="GO:0005886">
    <property type="term" value="C:plasma membrane"/>
    <property type="evidence" value="ECO:0007669"/>
    <property type="project" value="TreeGrafter"/>
</dbReference>
<dbReference type="InterPro" id="IPR050799">
    <property type="entry name" value="ZIP_Transporter"/>
</dbReference>
<feature type="transmembrane region" description="Helical" evidence="7">
    <location>
        <begin position="279"/>
        <end position="299"/>
    </location>
</feature>
<evidence type="ECO:0000256" key="1">
    <source>
        <dbReference type="ARBA" id="ARBA00004141"/>
    </source>
</evidence>
<reference evidence="8" key="2">
    <citation type="submission" date="2025-09" db="UniProtKB">
        <authorList>
            <consortium name="Ensembl"/>
        </authorList>
    </citation>
    <scope>IDENTIFICATION</scope>
</reference>
<protein>
    <recommendedName>
        <fullName evidence="10">Solute carrier family 39 member 10</fullName>
    </recommendedName>
</protein>
<dbReference type="GeneTree" id="ENSGT00940000160335"/>
<dbReference type="Proteomes" id="UP000694388">
    <property type="component" value="Unplaced"/>
</dbReference>
<reference evidence="8" key="1">
    <citation type="submission" date="2025-08" db="UniProtKB">
        <authorList>
            <consortium name="Ensembl"/>
        </authorList>
    </citation>
    <scope>IDENTIFICATION</scope>
</reference>
<proteinExistence type="inferred from homology"/>
<dbReference type="GO" id="GO:0030003">
    <property type="term" value="P:intracellular monoatomic cation homeostasis"/>
    <property type="evidence" value="ECO:0007669"/>
    <property type="project" value="TreeGrafter"/>
</dbReference>
<dbReference type="PANTHER" id="PTHR12191">
    <property type="entry name" value="SOLUTE CARRIER FAMILY 39"/>
    <property type="match status" value="1"/>
</dbReference>
<evidence type="ECO:0000313" key="9">
    <source>
        <dbReference type="Proteomes" id="UP000694388"/>
    </source>
</evidence>
<evidence type="ECO:0008006" key="10">
    <source>
        <dbReference type="Google" id="ProtNLM"/>
    </source>
</evidence>
<feature type="transmembrane region" description="Helical" evidence="7">
    <location>
        <begin position="401"/>
        <end position="426"/>
    </location>
</feature>
<dbReference type="GO" id="GO:0005385">
    <property type="term" value="F:zinc ion transmembrane transporter activity"/>
    <property type="evidence" value="ECO:0007669"/>
    <property type="project" value="TreeGrafter"/>
</dbReference>
<feature type="transmembrane region" description="Helical" evidence="7">
    <location>
        <begin position="474"/>
        <end position="492"/>
    </location>
</feature>
<accession>A0A8C4R0J9</accession>
<name>A0A8C4R0J9_EPTBU</name>
<feature type="transmembrane region" description="Helical" evidence="7">
    <location>
        <begin position="513"/>
        <end position="534"/>
    </location>
</feature>
<sequence length="544" mass="59580">MEHQFCCKLLGQDTGCGVCGFFGGFFLPYWLSSWFCNACWRVLLKSLFPQACYQKARGLDLCGCPGRLFHHLVHNIGSPFLPIHNWSHTDHGILGGRTCNLQTFLSHLIPLLVPCLLYCTFVQCPTASQLLSSFGMPLERDLTADNFTFVCTALLYQVDSRACTGHFKAAPSHKTKEADSKPPSPFSGMGGVLTPHRSLALIWCCTQQAQGGHNHHHHHDHDHFGHCHGSSKSHDSSESHNDGVWKGLTALMGVYLMFIIEHLLALFKHYRSAKVRFEIVSKLVILILSHTCLLFPLSLKSPEEEAMITTASGVDNRAELADEGSHTNKEAGSGLVVAPAISQEKGHHLLHHNHHHLHHHHSHGHCHGEDEAVEGVKEAGVSSIAWMVILGDGVHNFSDGLAIGAAFTIGIGSGLSTSIAVFCHEFPHELGDFAVLLKAGMTVRQAIVYNLLSALLGYLGMIIGTAVGQYTHTVTLWIFAITAGMFLYVALVDMLPEMLHCEVGSHNYGRLGCFLLQNLGLLVGFAAMLLIALYEESILVSIKF</sequence>
<keyword evidence="4 7" id="KW-1133">Transmembrane helix</keyword>
<feature type="transmembrane region" description="Helical" evidence="7">
    <location>
        <begin position="244"/>
        <end position="267"/>
    </location>
</feature>
<dbReference type="Pfam" id="PF02535">
    <property type="entry name" value="Zip"/>
    <property type="match status" value="1"/>
</dbReference>
<evidence type="ECO:0000256" key="3">
    <source>
        <dbReference type="ARBA" id="ARBA00022692"/>
    </source>
</evidence>
<evidence type="ECO:0000256" key="7">
    <source>
        <dbReference type="SAM" id="Phobius"/>
    </source>
</evidence>
<evidence type="ECO:0000313" key="8">
    <source>
        <dbReference type="Ensembl" id="ENSEBUP00000022331.1"/>
    </source>
</evidence>
<feature type="transmembrane region" description="Helical" evidence="7">
    <location>
        <begin position="447"/>
        <end position="468"/>
    </location>
</feature>
<evidence type="ECO:0000256" key="4">
    <source>
        <dbReference type="ARBA" id="ARBA00022989"/>
    </source>
</evidence>
<dbReference type="OMA" id="HCEVGSH"/>
<dbReference type="GO" id="GO:0140410">
    <property type="term" value="F:monoatomic cation:bicarbonate symporter activity"/>
    <property type="evidence" value="ECO:0007669"/>
    <property type="project" value="TreeGrafter"/>
</dbReference>
<dbReference type="GO" id="GO:0071578">
    <property type="term" value="P:zinc ion import across plasma membrane"/>
    <property type="evidence" value="ECO:0007669"/>
    <property type="project" value="TreeGrafter"/>
</dbReference>
<organism evidence="8 9">
    <name type="scientific">Eptatretus burgeri</name>
    <name type="common">Inshore hagfish</name>
    <dbReference type="NCBI Taxonomy" id="7764"/>
    <lineage>
        <taxon>Eukaryota</taxon>
        <taxon>Metazoa</taxon>
        <taxon>Chordata</taxon>
        <taxon>Craniata</taxon>
        <taxon>Vertebrata</taxon>
        <taxon>Cyclostomata</taxon>
        <taxon>Myxini</taxon>
        <taxon>Myxiniformes</taxon>
        <taxon>Myxinidae</taxon>
        <taxon>Eptatretinae</taxon>
        <taxon>Eptatretus</taxon>
    </lineage>
</organism>
<evidence type="ECO:0000256" key="5">
    <source>
        <dbReference type="ARBA" id="ARBA00023136"/>
    </source>
</evidence>
<comment type="subcellular location">
    <subcellularLocation>
        <location evidence="1">Membrane</location>
        <topology evidence="1">Multi-pass membrane protein</topology>
    </subcellularLocation>
</comment>
<evidence type="ECO:0000256" key="6">
    <source>
        <dbReference type="SAM" id="MobiDB-lite"/>
    </source>
</evidence>
<dbReference type="InterPro" id="IPR003689">
    <property type="entry name" value="ZIP"/>
</dbReference>
<keyword evidence="9" id="KW-1185">Reference proteome</keyword>
<dbReference type="AlphaFoldDB" id="A0A8C4R0J9"/>
<feature type="region of interest" description="Disordered" evidence="6">
    <location>
        <begin position="215"/>
        <end position="239"/>
    </location>
</feature>
<evidence type="ECO:0000256" key="2">
    <source>
        <dbReference type="ARBA" id="ARBA00006939"/>
    </source>
</evidence>